<proteinExistence type="predicted"/>
<dbReference type="PANTHER" id="PTHR33877">
    <property type="entry name" value="SLL1193 PROTEIN"/>
    <property type="match status" value="1"/>
</dbReference>
<dbReference type="CDD" id="cd00085">
    <property type="entry name" value="HNHc"/>
    <property type="match status" value="1"/>
</dbReference>
<reference evidence="2" key="1">
    <citation type="submission" date="2020-02" db="EMBL/GenBank/DDBJ databases">
        <authorList>
            <person name="Meier V. D."/>
        </authorList>
    </citation>
    <scope>NUCLEOTIDE SEQUENCE</scope>
    <source>
        <strain evidence="2">AVDCRST_MAG45</strain>
    </source>
</reference>
<sequence>MPDATVLIAPNLPRAERTRRILDRDGHDCVWCRRSLGPGHPHLSLEHVVPRLKGGPAWPENEVCACSSCNRKRGHVSPVDWLAECERRGLKPNRAAIEASLERLQSAIAARGGQRRARPYLAGQLRRLARA</sequence>
<dbReference type="InterPro" id="IPR052892">
    <property type="entry name" value="NA-targeting_endonuclease"/>
</dbReference>
<dbReference type="Pfam" id="PF01844">
    <property type="entry name" value="HNH"/>
    <property type="match status" value="1"/>
</dbReference>
<organism evidence="2">
    <name type="scientific">uncultured Solirubrobacterales bacterium</name>
    <dbReference type="NCBI Taxonomy" id="768556"/>
    <lineage>
        <taxon>Bacteria</taxon>
        <taxon>Bacillati</taxon>
        <taxon>Actinomycetota</taxon>
        <taxon>Thermoleophilia</taxon>
        <taxon>Solirubrobacterales</taxon>
        <taxon>environmental samples</taxon>
    </lineage>
</organism>
<evidence type="ECO:0000259" key="1">
    <source>
        <dbReference type="Pfam" id="PF01844"/>
    </source>
</evidence>
<feature type="domain" description="HNH" evidence="1">
    <location>
        <begin position="31"/>
        <end position="74"/>
    </location>
</feature>
<dbReference type="Gene3D" id="1.10.30.50">
    <property type="match status" value="1"/>
</dbReference>
<name>A0A6J4RY56_9ACTN</name>
<protein>
    <recommendedName>
        <fullName evidence="1">HNH domain-containing protein</fullName>
    </recommendedName>
</protein>
<gene>
    <name evidence="2" type="ORF">AVDCRST_MAG45-377</name>
</gene>
<dbReference type="EMBL" id="CADCVU010000033">
    <property type="protein sequence ID" value="CAA9484739.1"/>
    <property type="molecule type" value="Genomic_DNA"/>
</dbReference>
<dbReference type="InterPro" id="IPR002711">
    <property type="entry name" value="HNH"/>
</dbReference>
<evidence type="ECO:0000313" key="2">
    <source>
        <dbReference type="EMBL" id="CAA9484739.1"/>
    </source>
</evidence>
<accession>A0A6J4RY56</accession>
<dbReference type="InterPro" id="IPR003615">
    <property type="entry name" value="HNH_nuc"/>
</dbReference>
<dbReference type="AlphaFoldDB" id="A0A6J4RY56"/>
<dbReference type="PANTHER" id="PTHR33877:SF2">
    <property type="entry name" value="OS07G0170200 PROTEIN"/>
    <property type="match status" value="1"/>
</dbReference>